<proteinExistence type="predicted"/>
<comment type="caution">
    <text evidence="2">The sequence shown here is derived from an EMBL/GenBank/DDBJ whole genome shotgun (WGS) entry which is preliminary data.</text>
</comment>
<feature type="domain" description="Nudix hydrolase" evidence="1">
    <location>
        <begin position="34"/>
        <end position="163"/>
    </location>
</feature>
<sequence length="167" mass="18446">MYRKNSHCSYCGQVFPRNAAWPRTCTLCGNITFLNPLPVAVVLVPVDDGILVIRRGIAPHVGKPALPGGYINLGESWQEAGAREVLEEACVSISPEEIREFAVRSGEDETLLVFGIAGRRASESLPPFQPTDESLERLILKRPENLAFGLHTEIVRLFFAGHLPLRI</sequence>
<evidence type="ECO:0000313" key="2">
    <source>
        <dbReference type="EMBL" id="GLI35128.1"/>
    </source>
</evidence>
<name>A0A9W6L7Y5_9BACT</name>
<dbReference type="Gene3D" id="3.90.79.10">
    <property type="entry name" value="Nucleoside Triphosphate Pyrophosphohydrolase"/>
    <property type="match status" value="1"/>
</dbReference>
<dbReference type="Pfam" id="PF00293">
    <property type="entry name" value="NUDIX"/>
    <property type="match status" value="1"/>
</dbReference>
<dbReference type="AlphaFoldDB" id="A0A9W6L7Y5"/>
<dbReference type="RefSeq" id="WP_281794710.1">
    <property type="nucleotide sequence ID" value="NZ_BSDR01000001.1"/>
</dbReference>
<dbReference type="GO" id="GO:0016787">
    <property type="term" value="F:hydrolase activity"/>
    <property type="evidence" value="ECO:0007669"/>
    <property type="project" value="UniProtKB-KW"/>
</dbReference>
<keyword evidence="2" id="KW-0378">Hydrolase</keyword>
<dbReference type="InterPro" id="IPR015797">
    <property type="entry name" value="NUDIX_hydrolase-like_dom_sf"/>
</dbReference>
<dbReference type="PROSITE" id="PS51462">
    <property type="entry name" value="NUDIX"/>
    <property type="match status" value="1"/>
</dbReference>
<keyword evidence="3" id="KW-1185">Reference proteome</keyword>
<dbReference type="InterPro" id="IPR000086">
    <property type="entry name" value="NUDIX_hydrolase_dom"/>
</dbReference>
<dbReference type="Proteomes" id="UP001144372">
    <property type="component" value="Unassembled WGS sequence"/>
</dbReference>
<dbReference type="PANTHER" id="PTHR43222">
    <property type="entry name" value="NUDIX HYDROLASE 23"/>
    <property type="match status" value="1"/>
</dbReference>
<dbReference type="SUPFAM" id="SSF55811">
    <property type="entry name" value="Nudix"/>
    <property type="match status" value="1"/>
</dbReference>
<evidence type="ECO:0000259" key="1">
    <source>
        <dbReference type="PROSITE" id="PS51462"/>
    </source>
</evidence>
<reference evidence="2" key="1">
    <citation type="submission" date="2022-12" db="EMBL/GenBank/DDBJ databases">
        <title>Reference genome sequencing for broad-spectrum identification of bacterial and archaeal isolates by mass spectrometry.</title>
        <authorList>
            <person name="Sekiguchi Y."/>
            <person name="Tourlousse D.M."/>
        </authorList>
    </citation>
    <scope>NUCLEOTIDE SEQUENCE</scope>
    <source>
        <strain evidence="2">ASRB1</strain>
    </source>
</reference>
<dbReference type="PANTHER" id="PTHR43222:SF12">
    <property type="entry name" value="NUDIX HYDROLASE"/>
    <property type="match status" value="1"/>
</dbReference>
<organism evidence="2 3">
    <name type="scientific">Desulforhabdus amnigena</name>
    <dbReference type="NCBI Taxonomy" id="40218"/>
    <lineage>
        <taxon>Bacteria</taxon>
        <taxon>Pseudomonadati</taxon>
        <taxon>Thermodesulfobacteriota</taxon>
        <taxon>Syntrophobacteria</taxon>
        <taxon>Syntrophobacterales</taxon>
        <taxon>Syntrophobacteraceae</taxon>
        <taxon>Desulforhabdus</taxon>
    </lineage>
</organism>
<evidence type="ECO:0000313" key="3">
    <source>
        <dbReference type="Proteomes" id="UP001144372"/>
    </source>
</evidence>
<protein>
    <submittedName>
        <fullName evidence="2">NUDIX hydrolase</fullName>
    </submittedName>
</protein>
<dbReference type="EMBL" id="BSDR01000001">
    <property type="protein sequence ID" value="GLI35128.1"/>
    <property type="molecule type" value="Genomic_DNA"/>
</dbReference>
<gene>
    <name evidence="2" type="ORF">DAMNIGENAA_25610</name>
</gene>
<accession>A0A9W6L7Y5</accession>